<dbReference type="EMBL" id="CAJVPY010012708">
    <property type="protein sequence ID" value="CAG8735918.1"/>
    <property type="molecule type" value="Genomic_DNA"/>
</dbReference>
<dbReference type="PANTHER" id="PTHR47718:SF7">
    <property type="entry name" value="PROTEIN FAR1-RELATED SEQUENCE"/>
    <property type="match status" value="1"/>
</dbReference>
<accession>A0A9N9NJJ9</accession>
<proteinExistence type="predicted"/>
<organism evidence="1 2">
    <name type="scientific">Dentiscutata erythropus</name>
    <dbReference type="NCBI Taxonomy" id="1348616"/>
    <lineage>
        <taxon>Eukaryota</taxon>
        <taxon>Fungi</taxon>
        <taxon>Fungi incertae sedis</taxon>
        <taxon>Mucoromycota</taxon>
        <taxon>Glomeromycotina</taxon>
        <taxon>Glomeromycetes</taxon>
        <taxon>Diversisporales</taxon>
        <taxon>Gigasporaceae</taxon>
        <taxon>Dentiscutata</taxon>
    </lineage>
</organism>
<evidence type="ECO:0000313" key="1">
    <source>
        <dbReference type="EMBL" id="CAG8735918.1"/>
    </source>
</evidence>
<dbReference type="AlphaFoldDB" id="A0A9N9NJJ9"/>
<gene>
    <name evidence="1" type="ORF">DERYTH_LOCUS15555</name>
</gene>
<dbReference type="Proteomes" id="UP000789405">
    <property type="component" value="Unassembled WGS sequence"/>
</dbReference>
<sequence length="490" mass="57259">ITFSYLFYSEQLQFMEFTFNLEYFIRHQVSNLDFSPQEFLESVHELVDLPQEVMNSPYNVVNSYQGLANSFQDLMYSSQEVLCDIMHDKICNEMRNRTYNEVYDEVHDEMCDEMHNGTYDEVHDEMHDEMHEIHKGQDLVGINGLLPHINKAIVFTIDDTFPNWPIAEHYIAEYGCSKKLNCNWKVNLSFATGVVHITHFNDNHVEHQLSPDTKIFAPVNRRFSDDCCEEIRHLAVNGRCDLSTIRSLLSVKYPDQLFLTRDLANVVAQLRREHNVERSEASQLLKQLYEFREKNPNWYIESLVMGQLKKATGIFSRILMADKNLSMKYVVAYDLPDTKHLFCLYHLSQNLSKNLCSKLGRQYANFIKDFYSTRNSLNESVFEAKLTNLLNNYSATSSYLQKLFLSKESWACAHTFKIFTGGMQSTQRVEELNNHIKTAINSSSTLLQVMETIHQHIERESLSQRFNSWSQDQINYNDNLVLQTVFPQVV</sequence>
<dbReference type="OrthoDB" id="2437665at2759"/>
<protein>
    <submittedName>
        <fullName evidence="1">10888_t:CDS:1</fullName>
    </submittedName>
</protein>
<name>A0A9N9NJJ9_9GLOM</name>
<comment type="caution">
    <text evidence="1">The sequence shown here is derived from an EMBL/GenBank/DDBJ whole genome shotgun (WGS) entry which is preliminary data.</text>
</comment>
<reference evidence="1" key="1">
    <citation type="submission" date="2021-06" db="EMBL/GenBank/DDBJ databases">
        <authorList>
            <person name="Kallberg Y."/>
            <person name="Tangrot J."/>
            <person name="Rosling A."/>
        </authorList>
    </citation>
    <scope>NUCLEOTIDE SEQUENCE</scope>
    <source>
        <strain evidence="1">MA453B</strain>
    </source>
</reference>
<keyword evidence="2" id="KW-1185">Reference proteome</keyword>
<dbReference type="PANTHER" id="PTHR47718">
    <property type="entry name" value="OS01G0519700 PROTEIN"/>
    <property type="match status" value="1"/>
</dbReference>
<evidence type="ECO:0000313" key="2">
    <source>
        <dbReference type="Proteomes" id="UP000789405"/>
    </source>
</evidence>
<feature type="non-terminal residue" evidence="1">
    <location>
        <position position="1"/>
    </location>
</feature>